<keyword evidence="1" id="KW-0732">Signal</keyword>
<organism evidence="2 3">
    <name type="scientific">Qipengyuania mesophila</name>
    <dbReference type="NCBI Taxonomy" id="2867246"/>
    <lineage>
        <taxon>Bacteria</taxon>
        <taxon>Pseudomonadati</taxon>
        <taxon>Pseudomonadota</taxon>
        <taxon>Alphaproteobacteria</taxon>
        <taxon>Sphingomonadales</taxon>
        <taxon>Erythrobacteraceae</taxon>
        <taxon>Qipengyuania</taxon>
    </lineage>
</organism>
<dbReference type="PROSITE" id="PS51257">
    <property type="entry name" value="PROKAR_LIPOPROTEIN"/>
    <property type="match status" value="1"/>
</dbReference>
<dbReference type="EMBL" id="JAIGNU010000001">
    <property type="protein sequence ID" value="MBX7499845.1"/>
    <property type="molecule type" value="Genomic_DNA"/>
</dbReference>
<reference evidence="2 3" key="1">
    <citation type="submission" date="2021-08" db="EMBL/GenBank/DDBJ databases">
        <title>Comparative Genomics Analysis of the Genus Qipengyuania Reveals Extensive Genetic Diversity and Metabolic Versatility, Including the Description of Fifteen Novel Species.</title>
        <authorList>
            <person name="Liu Y."/>
        </authorList>
    </citation>
    <scope>NUCLEOTIDE SEQUENCE [LARGE SCALE GENOMIC DNA]</scope>
    <source>
        <strain evidence="2 3">YG27</strain>
    </source>
</reference>
<accession>A0ABS7JQC5</accession>
<evidence type="ECO:0000313" key="3">
    <source>
        <dbReference type="Proteomes" id="UP000782554"/>
    </source>
</evidence>
<evidence type="ECO:0000256" key="1">
    <source>
        <dbReference type="SAM" id="SignalP"/>
    </source>
</evidence>
<keyword evidence="3" id="KW-1185">Reference proteome</keyword>
<name>A0ABS7JQC5_9SPHN</name>
<dbReference type="Proteomes" id="UP000782554">
    <property type="component" value="Unassembled WGS sequence"/>
</dbReference>
<evidence type="ECO:0000313" key="2">
    <source>
        <dbReference type="EMBL" id="MBX7499845.1"/>
    </source>
</evidence>
<feature type="chain" id="PRO_5046269082" evidence="1">
    <location>
        <begin position="27"/>
        <end position="116"/>
    </location>
</feature>
<comment type="caution">
    <text evidence="2">The sequence shown here is derived from an EMBL/GenBank/DDBJ whole genome shotgun (WGS) entry which is preliminary data.</text>
</comment>
<dbReference type="RefSeq" id="WP_221599669.1">
    <property type="nucleotide sequence ID" value="NZ_JAIGNU010000001.1"/>
</dbReference>
<gene>
    <name evidence="2" type="ORF">K3181_00130</name>
</gene>
<sequence length="116" mass="12448">MAKVCINSISLLALLLALGACGPAPERDTGQAVACALDGAEEFTGHCRLVEVGEGQGAYFVMRHPDGGFRKLAPADTPAGYVEFDGAQRARSWREGDDVVLAIGPDRYRWKEPLDD</sequence>
<proteinExistence type="predicted"/>
<protein>
    <submittedName>
        <fullName evidence="2">Uncharacterized protein</fullName>
    </submittedName>
</protein>
<feature type="signal peptide" evidence="1">
    <location>
        <begin position="1"/>
        <end position="26"/>
    </location>
</feature>